<dbReference type="NCBIfam" id="TIGR00552">
    <property type="entry name" value="nadE"/>
    <property type="match status" value="1"/>
</dbReference>
<dbReference type="EC" id="6.3.1.5" evidence="8 10"/>
<keyword evidence="4 8" id="KW-0547">Nucleotide-binding</keyword>
<evidence type="ECO:0000259" key="11">
    <source>
        <dbReference type="Pfam" id="PF02540"/>
    </source>
</evidence>
<evidence type="ECO:0000256" key="5">
    <source>
        <dbReference type="ARBA" id="ARBA00022840"/>
    </source>
</evidence>
<evidence type="ECO:0000313" key="13">
    <source>
        <dbReference type="Proteomes" id="UP001180551"/>
    </source>
</evidence>
<feature type="binding site" description="in other chain" evidence="8">
    <location>
        <begin position="268"/>
        <end position="269"/>
    </location>
    <ligand>
        <name>deamido-NAD(+)</name>
        <dbReference type="ChEBI" id="CHEBI:58437"/>
        <note>ligand shared between two neighboring subunits</note>
    </ligand>
</feature>
<dbReference type="Gene3D" id="3.40.50.620">
    <property type="entry name" value="HUPs"/>
    <property type="match status" value="1"/>
</dbReference>
<keyword evidence="2 8" id="KW-0436">Ligase</keyword>
<feature type="binding site" evidence="8">
    <location>
        <begin position="51"/>
        <end position="58"/>
    </location>
    <ligand>
        <name>ATP</name>
        <dbReference type="ChEBI" id="CHEBI:30616"/>
    </ligand>
</feature>
<reference evidence="12" key="1">
    <citation type="submission" date="2024-05" db="EMBL/GenBank/DDBJ databases">
        <title>30 novel species of actinomycetes from the DSMZ collection.</title>
        <authorList>
            <person name="Nouioui I."/>
        </authorList>
    </citation>
    <scope>NUCLEOTIDE SEQUENCE</scope>
    <source>
        <strain evidence="12">DSM 41527</strain>
    </source>
</reference>
<evidence type="ECO:0000256" key="10">
    <source>
        <dbReference type="RuleBase" id="RU003812"/>
    </source>
</evidence>
<dbReference type="InterPro" id="IPR022926">
    <property type="entry name" value="NH(3)-dep_NAD(+)_synth"/>
</dbReference>
<evidence type="ECO:0000256" key="4">
    <source>
        <dbReference type="ARBA" id="ARBA00022741"/>
    </source>
</evidence>
<dbReference type="InterPro" id="IPR003694">
    <property type="entry name" value="NAD_synthase"/>
</dbReference>
<feature type="binding site" evidence="8">
    <location>
        <position position="173"/>
    </location>
    <ligand>
        <name>Mg(2+)</name>
        <dbReference type="ChEBI" id="CHEBI:18420"/>
    </ligand>
</feature>
<evidence type="ECO:0000256" key="6">
    <source>
        <dbReference type="ARBA" id="ARBA00022842"/>
    </source>
</evidence>
<sequence length="276" mass="29677">MTDPASKALQQEIARDLQVTASFDAEQEIERRVAFLTERLTSTGLRSLVLGISGGVDSTTTGRLCQLAVERARAAGHEATFYAMRLPYGVQADEKDARRALEFIRADRELTVDIRPASDAALRAAVDGGLVFRDAHHQDFVQGNIKARQRMIAQYAVAGAHNGLVVGTDHAAEAVSGFFTKFGDGAADVVPLTGLTKRRVRAVSAALGAPGELVHKVPTADLETLDPGKPDEDALGVSYDQIDDYLEGHPVDAAAAEAIVRRYRLTEHKRALPIAP</sequence>
<feature type="binding site" description="in other chain" evidence="8">
    <location>
        <position position="181"/>
    </location>
    <ligand>
        <name>deamido-NAD(+)</name>
        <dbReference type="ChEBI" id="CHEBI:58437"/>
        <note>ligand shared between two neighboring subunits</note>
    </ligand>
</feature>
<keyword evidence="3 8" id="KW-0479">Metal-binding</keyword>
<dbReference type="PANTHER" id="PTHR23090">
    <property type="entry name" value="NH 3 /GLUTAMINE-DEPENDENT NAD + SYNTHETASE"/>
    <property type="match status" value="1"/>
</dbReference>
<comment type="subunit">
    <text evidence="8">Homodimer.</text>
</comment>
<dbReference type="InterPro" id="IPR014729">
    <property type="entry name" value="Rossmann-like_a/b/a_fold"/>
</dbReference>
<evidence type="ECO:0000256" key="3">
    <source>
        <dbReference type="ARBA" id="ARBA00022723"/>
    </source>
</evidence>
<evidence type="ECO:0000256" key="2">
    <source>
        <dbReference type="ARBA" id="ARBA00022598"/>
    </source>
</evidence>
<feature type="binding site" evidence="8">
    <location>
        <position position="57"/>
    </location>
    <ligand>
        <name>Mg(2+)</name>
        <dbReference type="ChEBI" id="CHEBI:18420"/>
    </ligand>
</feature>
<dbReference type="CDD" id="cd00553">
    <property type="entry name" value="NAD_synthase"/>
    <property type="match status" value="1"/>
</dbReference>
<accession>A0ABU2TJX2</accession>
<dbReference type="EMBL" id="JAVRFE010000106">
    <property type="protein sequence ID" value="MDT0461235.1"/>
    <property type="molecule type" value="Genomic_DNA"/>
</dbReference>
<dbReference type="HAMAP" id="MF_00193">
    <property type="entry name" value="NadE_ammonia_dep"/>
    <property type="match status" value="1"/>
</dbReference>
<feature type="binding site" evidence="8">
    <location>
        <position position="188"/>
    </location>
    <ligand>
        <name>deamido-NAD(+)</name>
        <dbReference type="ChEBI" id="CHEBI:58437"/>
        <note>ligand shared between two neighboring subunits</note>
    </ligand>
</feature>
<feature type="binding site" description="in other chain" evidence="8">
    <location>
        <position position="148"/>
    </location>
    <ligand>
        <name>deamido-NAD(+)</name>
        <dbReference type="ChEBI" id="CHEBI:58437"/>
        <note>ligand shared between two neighboring subunits</note>
    </ligand>
</feature>
<dbReference type="NCBIfam" id="NF001979">
    <property type="entry name" value="PRK00768.1"/>
    <property type="match status" value="1"/>
</dbReference>
<evidence type="ECO:0000256" key="7">
    <source>
        <dbReference type="ARBA" id="ARBA00023027"/>
    </source>
</evidence>
<evidence type="ECO:0000256" key="8">
    <source>
        <dbReference type="HAMAP-Rule" id="MF_00193"/>
    </source>
</evidence>
<dbReference type="SUPFAM" id="SSF52402">
    <property type="entry name" value="Adenine nucleotide alpha hydrolases-like"/>
    <property type="match status" value="1"/>
</dbReference>
<keyword evidence="6 8" id="KW-0460">Magnesium</keyword>
<protein>
    <recommendedName>
        <fullName evidence="8 10">NH(3)-dependent NAD(+) synthetase</fullName>
        <ecNumber evidence="8 10">6.3.1.5</ecNumber>
    </recommendedName>
</protein>
<dbReference type="PANTHER" id="PTHR23090:SF7">
    <property type="entry name" value="NH(3)-DEPENDENT NAD(+) SYNTHETASE"/>
    <property type="match status" value="1"/>
</dbReference>
<feature type="binding site" evidence="8">
    <location>
        <position position="197"/>
    </location>
    <ligand>
        <name>ATP</name>
        <dbReference type="ChEBI" id="CHEBI:30616"/>
    </ligand>
</feature>
<keyword evidence="7 8" id="KW-0520">NAD</keyword>
<feature type="binding site" evidence="8">
    <location>
        <position position="219"/>
    </location>
    <ligand>
        <name>ATP</name>
        <dbReference type="ChEBI" id="CHEBI:30616"/>
    </ligand>
</feature>
<keyword evidence="5 8" id="KW-0067">ATP-binding</keyword>
<dbReference type="RefSeq" id="WP_311628138.1">
    <property type="nucleotide sequence ID" value="NZ_JAVRFE010000106.1"/>
</dbReference>
<feature type="domain" description="NAD/GMP synthase" evidence="11">
    <location>
        <begin position="29"/>
        <end position="273"/>
    </location>
</feature>
<dbReference type="InterPro" id="IPR022310">
    <property type="entry name" value="NAD/GMP_synthase"/>
</dbReference>
<gene>
    <name evidence="8 12" type="primary">nadE</name>
    <name evidence="12" type="ORF">RM550_36975</name>
</gene>
<proteinExistence type="inferred from homology"/>
<comment type="catalytic activity">
    <reaction evidence="8 10">
        <text>deamido-NAD(+) + NH4(+) + ATP = AMP + diphosphate + NAD(+) + H(+)</text>
        <dbReference type="Rhea" id="RHEA:21188"/>
        <dbReference type="ChEBI" id="CHEBI:15378"/>
        <dbReference type="ChEBI" id="CHEBI:28938"/>
        <dbReference type="ChEBI" id="CHEBI:30616"/>
        <dbReference type="ChEBI" id="CHEBI:33019"/>
        <dbReference type="ChEBI" id="CHEBI:57540"/>
        <dbReference type="ChEBI" id="CHEBI:58437"/>
        <dbReference type="ChEBI" id="CHEBI:456215"/>
        <dbReference type="EC" id="6.3.1.5"/>
    </reaction>
</comment>
<dbReference type="Pfam" id="PF02540">
    <property type="entry name" value="NAD_synthase"/>
    <property type="match status" value="1"/>
</dbReference>
<comment type="similarity">
    <text evidence="1 8 9">Belongs to the NAD synthetase family.</text>
</comment>
<comment type="pathway">
    <text evidence="8">Cofactor biosynthesis; NAD(+) biosynthesis; NAD(+) from deamido-NAD(+) (ammonia route): step 1/1.</text>
</comment>
<comment type="caution">
    <text evidence="12">The sequence shown here is derived from an EMBL/GenBank/DDBJ whole genome shotgun (WGS) entry which is preliminary data.</text>
</comment>
<name>A0ABU2TJX2_9ACTN</name>
<evidence type="ECO:0000313" key="12">
    <source>
        <dbReference type="EMBL" id="MDT0461235.1"/>
    </source>
</evidence>
<evidence type="ECO:0000256" key="1">
    <source>
        <dbReference type="ARBA" id="ARBA00005859"/>
    </source>
</evidence>
<comment type="function">
    <text evidence="8">Catalyzes the ATP-dependent amidation of deamido-NAD to form NAD. Uses ammonia as a nitrogen source.</text>
</comment>
<feature type="binding site" evidence="8">
    <location>
        <position position="168"/>
    </location>
    <ligand>
        <name>ATP</name>
        <dbReference type="ChEBI" id="CHEBI:30616"/>
    </ligand>
</feature>
<organism evidence="12 13">
    <name type="scientific">Streptomyces mooreae</name>
    <dbReference type="NCBI Taxonomy" id="3075523"/>
    <lineage>
        <taxon>Bacteria</taxon>
        <taxon>Bacillati</taxon>
        <taxon>Actinomycetota</taxon>
        <taxon>Actinomycetes</taxon>
        <taxon>Kitasatosporales</taxon>
        <taxon>Streptomycetaceae</taxon>
        <taxon>Streptomyces</taxon>
    </lineage>
</organism>
<dbReference type="GO" id="GO:0008795">
    <property type="term" value="F:NAD+ synthase activity"/>
    <property type="evidence" value="ECO:0007669"/>
    <property type="project" value="UniProtKB-EC"/>
</dbReference>
<evidence type="ECO:0000256" key="9">
    <source>
        <dbReference type="RuleBase" id="RU003811"/>
    </source>
</evidence>
<keyword evidence="13" id="KW-1185">Reference proteome</keyword>
<dbReference type="Proteomes" id="UP001180551">
    <property type="component" value="Unassembled WGS sequence"/>
</dbReference>